<sequence>MERNIRDVRDIFGSSGSDKQELRSYEYSPRSRRRHEAMDSYDSRITPHNNLQNSENRSNVATNSSKKSSRHRADDFLEPVRANKKSDENQKSSSSKNNKDAAYYANRTLTERDIRHLERHLSMKKTIRKQISRNLTQAFVDDPELVLTETTNPTTKSNNKVSADRTFTLTRAKVSKSEQNVLDLLKDNEPDSGHCSADNPNSSDDDSHQEQMRERHVVKSADKSNSKAAHENRNKADSNYKDDGKFSFWKMFSVKNRGKR</sequence>
<dbReference type="AlphaFoldDB" id="A0A4Y2F674"/>
<feature type="compositionally biased region" description="Basic and acidic residues" evidence="1">
    <location>
        <begin position="205"/>
        <end position="243"/>
    </location>
</feature>
<feature type="region of interest" description="Disordered" evidence="1">
    <location>
        <begin position="1"/>
        <end position="104"/>
    </location>
</feature>
<feature type="compositionally biased region" description="Polar residues" evidence="1">
    <location>
        <begin position="46"/>
        <end position="66"/>
    </location>
</feature>
<name>A0A4Y2F674_ARAVE</name>
<evidence type="ECO:0000256" key="1">
    <source>
        <dbReference type="SAM" id="MobiDB-lite"/>
    </source>
</evidence>
<evidence type="ECO:0000313" key="3">
    <source>
        <dbReference type="Proteomes" id="UP000499080"/>
    </source>
</evidence>
<reference evidence="2 3" key="1">
    <citation type="journal article" date="2019" name="Sci. Rep.">
        <title>Orb-weaving spider Araneus ventricosus genome elucidates the spidroin gene catalogue.</title>
        <authorList>
            <person name="Kono N."/>
            <person name="Nakamura H."/>
            <person name="Ohtoshi R."/>
            <person name="Moran D.A.P."/>
            <person name="Shinohara A."/>
            <person name="Yoshida Y."/>
            <person name="Fujiwara M."/>
            <person name="Mori M."/>
            <person name="Tomita M."/>
            <person name="Arakawa K."/>
        </authorList>
    </citation>
    <scope>NUCLEOTIDE SEQUENCE [LARGE SCALE GENOMIC DNA]</scope>
</reference>
<comment type="caution">
    <text evidence="2">The sequence shown here is derived from an EMBL/GenBank/DDBJ whole genome shotgun (WGS) entry which is preliminary data.</text>
</comment>
<dbReference type="Proteomes" id="UP000499080">
    <property type="component" value="Unassembled WGS sequence"/>
</dbReference>
<keyword evidence="3" id="KW-1185">Reference proteome</keyword>
<dbReference type="EMBL" id="BGPR01000809">
    <property type="protein sequence ID" value="GBM36317.1"/>
    <property type="molecule type" value="Genomic_DNA"/>
</dbReference>
<gene>
    <name evidence="2" type="ORF">AVEN_212876_1</name>
</gene>
<evidence type="ECO:0000313" key="2">
    <source>
        <dbReference type="EMBL" id="GBM36317.1"/>
    </source>
</evidence>
<proteinExistence type="predicted"/>
<protein>
    <submittedName>
        <fullName evidence="2">Uncharacterized protein</fullName>
    </submittedName>
</protein>
<feature type="region of interest" description="Disordered" evidence="1">
    <location>
        <begin position="186"/>
        <end position="243"/>
    </location>
</feature>
<accession>A0A4Y2F674</accession>
<organism evidence="2 3">
    <name type="scientific">Araneus ventricosus</name>
    <name type="common">Orbweaver spider</name>
    <name type="synonym">Epeira ventricosa</name>
    <dbReference type="NCBI Taxonomy" id="182803"/>
    <lineage>
        <taxon>Eukaryota</taxon>
        <taxon>Metazoa</taxon>
        <taxon>Ecdysozoa</taxon>
        <taxon>Arthropoda</taxon>
        <taxon>Chelicerata</taxon>
        <taxon>Arachnida</taxon>
        <taxon>Araneae</taxon>
        <taxon>Araneomorphae</taxon>
        <taxon>Entelegynae</taxon>
        <taxon>Araneoidea</taxon>
        <taxon>Araneidae</taxon>
        <taxon>Araneus</taxon>
    </lineage>
</organism>
<dbReference type="OrthoDB" id="6417212at2759"/>
<feature type="compositionally biased region" description="Basic and acidic residues" evidence="1">
    <location>
        <begin position="1"/>
        <end position="10"/>
    </location>
</feature>